<dbReference type="AlphaFoldDB" id="A0A7V7S535"/>
<keyword evidence="1" id="KW-0472">Membrane</keyword>
<dbReference type="Pfam" id="PF13129">
    <property type="entry name" value="DUF3953"/>
    <property type="match status" value="1"/>
</dbReference>
<reference evidence="2 3" key="1">
    <citation type="submission" date="2019-10" db="EMBL/GenBank/DDBJ databases">
        <title>Bacillus from the desert of Cuatro Cinegas, Coahuila.</title>
        <authorList>
            <person name="Olmedo-Alvarez G."/>
            <person name="Saldana S."/>
            <person name="Barcelo D."/>
        </authorList>
    </citation>
    <scope>NUCLEOTIDE SEQUENCE [LARGE SCALE GENOMIC DNA]</scope>
    <source>
        <strain evidence="2 3">CH155b_5T</strain>
    </source>
</reference>
<dbReference type="RefSeq" id="WP_141552075.1">
    <property type="nucleotide sequence ID" value="NZ_WBPG01000026.1"/>
</dbReference>
<evidence type="ECO:0000313" key="2">
    <source>
        <dbReference type="EMBL" id="KAB2441383.1"/>
    </source>
</evidence>
<keyword evidence="1" id="KW-1133">Transmembrane helix</keyword>
<dbReference type="EMBL" id="WBPG01000026">
    <property type="protein sequence ID" value="KAB2441383.1"/>
    <property type="molecule type" value="Genomic_DNA"/>
</dbReference>
<evidence type="ECO:0000313" key="3">
    <source>
        <dbReference type="Proteomes" id="UP000470409"/>
    </source>
</evidence>
<accession>A0A7V7S535</accession>
<protein>
    <submittedName>
        <fullName evidence="2">DUF3953 domain-containing protein</fullName>
    </submittedName>
</protein>
<keyword evidence="1" id="KW-0812">Transmembrane</keyword>
<name>A0A7V7S535_9BACI</name>
<evidence type="ECO:0000256" key="1">
    <source>
        <dbReference type="SAM" id="Phobius"/>
    </source>
</evidence>
<organism evidence="2 3">
    <name type="scientific">Bacillus luti</name>
    <dbReference type="NCBI Taxonomy" id="2026191"/>
    <lineage>
        <taxon>Bacteria</taxon>
        <taxon>Bacillati</taxon>
        <taxon>Bacillota</taxon>
        <taxon>Bacilli</taxon>
        <taxon>Bacillales</taxon>
        <taxon>Bacillaceae</taxon>
        <taxon>Bacillus</taxon>
        <taxon>Bacillus cereus group</taxon>
    </lineage>
</organism>
<comment type="caution">
    <text evidence="2">The sequence shown here is derived from an EMBL/GenBank/DDBJ whole genome shotgun (WGS) entry which is preliminary data.</text>
</comment>
<gene>
    <name evidence="2" type="ORF">F8163_21745</name>
</gene>
<dbReference type="Proteomes" id="UP000470409">
    <property type="component" value="Unassembled WGS sequence"/>
</dbReference>
<feature type="transmembrane region" description="Helical" evidence="1">
    <location>
        <begin position="41"/>
        <end position="59"/>
    </location>
</feature>
<dbReference type="InterPro" id="IPR025018">
    <property type="entry name" value="DUF3953"/>
</dbReference>
<sequence length="69" mass="8299">MFSTTTHNINIACWNKNTWHIFSQKTAIILPGISNYKKRNIHFGCFFFITSLIILYWNLQQLKKAFFHF</sequence>
<proteinExistence type="predicted"/>